<keyword evidence="3" id="KW-1185">Reference proteome</keyword>
<dbReference type="AlphaFoldDB" id="A0ABD2XKL5"/>
<feature type="region of interest" description="Disordered" evidence="1">
    <location>
        <begin position="116"/>
        <end position="135"/>
    </location>
</feature>
<evidence type="ECO:0000256" key="1">
    <source>
        <dbReference type="SAM" id="MobiDB-lite"/>
    </source>
</evidence>
<evidence type="ECO:0000313" key="3">
    <source>
        <dbReference type="Proteomes" id="UP001627154"/>
    </source>
</evidence>
<evidence type="ECO:0000313" key="2">
    <source>
        <dbReference type="EMBL" id="KAL3405479.1"/>
    </source>
</evidence>
<dbReference type="EMBL" id="JBJJXI010000020">
    <property type="protein sequence ID" value="KAL3405479.1"/>
    <property type="molecule type" value="Genomic_DNA"/>
</dbReference>
<sequence>MEYSGSRLRITSGGYFVLHAVAAVEEHNTMMKQRTTTTTSFEKSAAVSCLHCWHCAECPQCLRRATIYMHDAMIIFDAPLRAQTSQDIKFILFFSSLSETVAAAAASTQLHEAVKTHKAPSGAAARRRGRALESK</sequence>
<accession>A0ABD2XKL5</accession>
<proteinExistence type="predicted"/>
<organism evidence="2 3">
    <name type="scientific">Trichogramma kaykai</name>
    <dbReference type="NCBI Taxonomy" id="54128"/>
    <lineage>
        <taxon>Eukaryota</taxon>
        <taxon>Metazoa</taxon>
        <taxon>Ecdysozoa</taxon>
        <taxon>Arthropoda</taxon>
        <taxon>Hexapoda</taxon>
        <taxon>Insecta</taxon>
        <taxon>Pterygota</taxon>
        <taxon>Neoptera</taxon>
        <taxon>Endopterygota</taxon>
        <taxon>Hymenoptera</taxon>
        <taxon>Apocrita</taxon>
        <taxon>Proctotrupomorpha</taxon>
        <taxon>Chalcidoidea</taxon>
        <taxon>Trichogrammatidae</taxon>
        <taxon>Trichogramma</taxon>
    </lineage>
</organism>
<gene>
    <name evidence="2" type="ORF">TKK_001871</name>
</gene>
<dbReference type="Proteomes" id="UP001627154">
    <property type="component" value="Unassembled WGS sequence"/>
</dbReference>
<reference evidence="2 3" key="1">
    <citation type="journal article" date="2024" name="bioRxiv">
        <title>A reference genome for Trichogramma kaykai: A tiny desert-dwelling parasitoid wasp with competing sex-ratio distorters.</title>
        <authorList>
            <person name="Culotta J."/>
            <person name="Lindsey A.R."/>
        </authorList>
    </citation>
    <scope>NUCLEOTIDE SEQUENCE [LARGE SCALE GENOMIC DNA]</scope>
    <source>
        <strain evidence="2 3">KSX58</strain>
    </source>
</reference>
<protein>
    <submittedName>
        <fullName evidence="2">Uncharacterized protein</fullName>
    </submittedName>
</protein>
<name>A0ABD2XKL5_9HYME</name>
<comment type="caution">
    <text evidence="2">The sequence shown here is derived from an EMBL/GenBank/DDBJ whole genome shotgun (WGS) entry which is preliminary data.</text>
</comment>